<feature type="domain" description="DM2" evidence="6">
    <location>
        <begin position="913"/>
        <end position="993"/>
    </location>
</feature>
<feature type="domain" description="Plus3" evidence="5">
    <location>
        <begin position="1044"/>
        <end position="1176"/>
    </location>
</feature>
<feature type="domain" description="DM2" evidence="6">
    <location>
        <begin position="511"/>
        <end position="591"/>
    </location>
</feature>
<dbReference type="InterPro" id="IPR058668">
    <property type="entry name" value="NERD_dom"/>
</dbReference>
<feature type="region of interest" description="Disordered" evidence="4">
    <location>
        <begin position="855"/>
        <end position="910"/>
    </location>
</feature>
<evidence type="ECO:0000256" key="1">
    <source>
        <dbReference type="ARBA" id="ARBA00022723"/>
    </source>
</evidence>
<gene>
    <name evidence="8" type="primary">LOC107007277</name>
</gene>
<dbReference type="InterPro" id="IPR045894">
    <property type="entry name" value="At5g08430-like"/>
</dbReference>
<evidence type="ECO:0000256" key="3">
    <source>
        <dbReference type="ARBA" id="ARBA00022833"/>
    </source>
</evidence>
<dbReference type="InterPro" id="IPR013083">
    <property type="entry name" value="Znf_RING/FYVE/PHD"/>
</dbReference>
<dbReference type="CDD" id="cd10567">
    <property type="entry name" value="SWIB-MDM2_like"/>
    <property type="match status" value="2"/>
</dbReference>
<feature type="domain" description="Plus3" evidence="5">
    <location>
        <begin position="642"/>
        <end position="774"/>
    </location>
</feature>
<organism evidence="7 8">
    <name type="scientific">Solanum pennellii</name>
    <name type="common">Tomato</name>
    <name type="synonym">Lycopersicon pennellii</name>
    <dbReference type="NCBI Taxonomy" id="28526"/>
    <lineage>
        <taxon>Eukaryota</taxon>
        <taxon>Viridiplantae</taxon>
        <taxon>Streptophyta</taxon>
        <taxon>Embryophyta</taxon>
        <taxon>Tracheophyta</taxon>
        <taxon>Spermatophyta</taxon>
        <taxon>Magnoliopsida</taxon>
        <taxon>eudicotyledons</taxon>
        <taxon>Gunneridae</taxon>
        <taxon>Pentapetalae</taxon>
        <taxon>asterids</taxon>
        <taxon>lamiids</taxon>
        <taxon>Solanales</taxon>
        <taxon>Solanaceae</taxon>
        <taxon>Solanoideae</taxon>
        <taxon>Solaneae</taxon>
        <taxon>Solanum</taxon>
        <taxon>Solanum subgen. Lycopersicon</taxon>
    </lineage>
</organism>
<dbReference type="PROSITE" id="PS01359">
    <property type="entry name" value="ZF_PHD_1"/>
    <property type="match status" value="1"/>
</dbReference>
<dbReference type="CDD" id="cd15568">
    <property type="entry name" value="PHD5_NSD"/>
    <property type="match status" value="1"/>
</dbReference>
<dbReference type="InterPro" id="IPR003121">
    <property type="entry name" value="SWIB_MDM2_domain"/>
</dbReference>
<evidence type="ECO:0000256" key="4">
    <source>
        <dbReference type="SAM" id="MobiDB-lite"/>
    </source>
</evidence>
<dbReference type="InterPro" id="IPR004343">
    <property type="entry name" value="Plus-3_dom"/>
</dbReference>
<keyword evidence="1" id="KW-0479">Metal-binding</keyword>
<evidence type="ECO:0000313" key="7">
    <source>
        <dbReference type="Proteomes" id="UP000694930"/>
    </source>
</evidence>
<dbReference type="InterPro" id="IPR001965">
    <property type="entry name" value="Znf_PHD"/>
</dbReference>
<dbReference type="Gene3D" id="1.10.245.10">
    <property type="entry name" value="SWIB/MDM2 domain"/>
    <property type="match status" value="2"/>
</dbReference>
<dbReference type="InterPro" id="IPR036128">
    <property type="entry name" value="Plus3-like_sf"/>
</dbReference>
<dbReference type="Pfam" id="PF02201">
    <property type="entry name" value="SWIB"/>
    <property type="match status" value="2"/>
</dbReference>
<feature type="region of interest" description="Disordered" evidence="4">
    <location>
        <begin position="186"/>
        <end position="206"/>
    </location>
</feature>
<dbReference type="Gene3D" id="3.30.40.10">
    <property type="entry name" value="Zinc/RING finger domain, C3HC4 (zinc finger)"/>
    <property type="match status" value="1"/>
</dbReference>
<evidence type="ECO:0000256" key="2">
    <source>
        <dbReference type="ARBA" id="ARBA00022771"/>
    </source>
</evidence>
<evidence type="ECO:0000313" key="8">
    <source>
        <dbReference type="RefSeq" id="XP_027773772.1"/>
    </source>
</evidence>
<dbReference type="InterPro" id="IPR036885">
    <property type="entry name" value="SWIB_MDM2_dom_sf"/>
</dbReference>
<evidence type="ECO:0000259" key="5">
    <source>
        <dbReference type="PROSITE" id="PS51360"/>
    </source>
</evidence>
<feature type="region of interest" description="Disordered" evidence="4">
    <location>
        <begin position="454"/>
        <end position="507"/>
    </location>
</feature>
<dbReference type="Gene3D" id="3.90.70.200">
    <property type="entry name" value="Plus-3 domain"/>
    <property type="match status" value="3"/>
</dbReference>
<dbReference type="InterPro" id="IPR011011">
    <property type="entry name" value="Znf_FYVE_PHD"/>
</dbReference>
<dbReference type="SUPFAM" id="SSF159042">
    <property type="entry name" value="Plus3-like"/>
    <property type="match status" value="3"/>
</dbReference>
<dbReference type="RefSeq" id="XP_027773772.1">
    <property type="nucleotide sequence ID" value="XM_027917971.1"/>
</dbReference>
<dbReference type="Pfam" id="PF25980">
    <property type="entry name" value="NERD_plant"/>
    <property type="match status" value="2"/>
</dbReference>
<dbReference type="PROSITE" id="PS51925">
    <property type="entry name" value="SWIB_MDM2"/>
    <property type="match status" value="2"/>
</dbReference>
<dbReference type="PANTHER" id="PTHR46851">
    <property type="entry name" value="OS01G0884500 PROTEIN"/>
    <property type="match status" value="1"/>
</dbReference>
<dbReference type="InterPro" id="IPR019786">
    <property type="entry name" value="Zinc_finger_PHD-type_CS"/>
</dbReference>
<feature type="compositionally biased region" description="Basic and acidic residues" evidence="4">
    <location>
        <begin position="885"/>
        <end position="894"/>
    </location>
</feature>
<dbReference type="SUPFAM" id="SSF47592">
    <property type="entry name" value="SWIB/MDM2 domain"/>
    <property type="match status" value="2"/>
</dbReference>
<dbReference type="SUPFAM" id="SSF57903">
    <property type="entry name" value="FYVE/PHD zinc finger"/>
    <property type="match status" value="1"/>
</dbReference>
<name>A0ABM1VDF4_SOLPN</name>
<keyword evidence="7" id="KW-1185">Reference proteome</keyword>
<accession>A0ABM1VDF4</accession>
<dbReference type="Proteomes" id="UP000694930">
    <property type="component" value="Chromosome 1"/>
</dbReference>
<keyword evidence="3" id="KW-0862">Zinc</keyword>
<sequence>MAKNSGRRIFKKEKVAEDWCFLCKDGGELMICDHGGCLKAYHPECAGVEDSVLTSDEPWICGRHACLICKGKSYYQCYCCDRASCWSCIGEIDFVHLKGRNGLCNNCLKLALLVEENRNIDSDGEIADFRDRETYECLFREYYELVKEKEGIDKNKLLAGKAQLDKEKRCQISSYSNKRCEKEDEQFSSGNKNFNDGEPKKKKLKMKRCTQQKTKTQSKVIGSLEQNKLSSIWYSTAPKSQFAALIPENIKLVYLRRSLVMELIKQPESIKTKIIGSFVLVKLDPQRNSHQLVQITGVFSGAKLGSSDTCNSESSIQVSNVATDVSLTMLSDNDIFEEDCDVLRKNVKAGLQKKLTIVELDQRAKILHEDITKHRIARELKVLQGKIDQANEKGWRQELTKHLNRRYLLQQDSYLSSVLENIPRVTPEEIEPVSLDGNDNQIVTTIKKNITGVTPEKIDSEPLAENDDGKLSSDNGDFSGGGPPKKGDEKKTYTQQKTKMQRRDTSQKKEFVGWGSKSLIDFLHFIGHDTREKLSPYDVTSMVIKYANENDLIHPIEKKKILCDIQLEALLGGKVVNKDKILSLLISHFVENEERLQKNELDHDLEDNDTEMFVASKTEKKVEQNKSSSIWYSTAAQSQFAALIPENIKLVYLKRSLVLEMIKKPESFETKIIGSFVRVKLDPRDFELRNSHQLVQITASVSGIQPVSSDNCCCKSSIQVSNIAKNVCLNTLSDDEFSNEECDEFRKKVKDGIFKKLTVVELEQRAKILHEDITNHRIARELKVLQGKIDQANEKGWRQELTKHLNRRYHLQQDSYLSSVLENIPRVTPEEIEPVSLDRNDNQIVTTIKKNITGVTPGKIDSEPLAENDDGKLSSDNGDFSGEGPPKKGDEKKTYTQQKTKMQRRDTSQKKEFVGWGSKSLIDFLQFIGHDTREKLSPYDVTSMVIKYVNENDLIHPIENRKILCDIQLEALFGGKVVNRDIILSLLISHFVENEERLQKNELDHDLEDNDTEMFVASKTEKKVEQNKRSSIWYSTAAQSQFAALIPENIKLVYLKRSLVLEMIKKPESFETKIIGSFVRVKLDPRDFELRNSHQLVQITASVSGIQPVSSDNCCCKSSIQVSNIAKNVCLNTLSDDEFSNEECDEFRKKVKDGIFKKLTVVELEQRAKILHEDITNHRIARELELALQNIPKVIPEEVESLDGDDNQMHVCSDEATLQNKIILE</sequence>
<keyword evidence="2" id="KW-0863">Zinc-finger</keyword>
<dbReference type="SMART" id="SM00249">
    <property type="entry name" value="PHD"/>
    <property type="match status" value="1"/>
</dbReference>
<feature type="domain" description="Plus3" evidence="5">
    <location>
        <begin position="244"/>
        <end position="372"/>
    </location>
</feature>
<dbReference type="Pfam" id="PF03126">
    <property type="entry name" value="Plus-3"/>
    <property type="match status" value="3"/>
</dbReference>
<reference evidence="7" key="1">
    <citation type="journal article" date="2014" name="Nat. Genet.">
        <title>The genome of the stress-tolerant wild tomato species Solanum pennellii.</title>
        <authorList>
            <person name="Bolger A."/>
            <person name="Scossa F."/>
            <person name="Bolger M.E."/>
            <person name="Lanz C."/>
            <person name="Maumus F."/>
            <person name="Tohge T."/>
            <person name="Quesneville H."/>
            <person name="Alseekh S."/>
            <person name="Sorensen I."/>
            <person name="Lichtenstein G."/>
            <person name="Fich E.A."/>
            <person name="Conte M."/>
            <person name="Keller H."/>
            <person name="Schneeberger K."/>
            <person name="Schwacke R."/>
            <person name="Ofner I."/>
            <person name="Vrebalov J."/>
            <person name="Xu Y."/>
            <person name="Osorio S."/>
            <person name="Aflitos S.A."/>
            <person name="Schijlen E."/>
            <person name="Jimenez-Gomez J.M."/>
            <person name="Ryngajllo M."/>
            <person name="Kimura S."/>
            <person name="Kumar R."/>
            <person name="Koenig D."/>
            <person name="Headland L.R."/>
            <person name="Maloof J.N."/>
            <person name="Sinha N."/>
            <person name="van Ham R.C."/>
            <person name="Lankhorst R.K."/>
            <person name="Mao L."/>
            <person name="Vogel A."/>
            <person name="Arsova B."/>
            <person name="Panstruga R."/>
            <person name="Fei Z."/>
            <person name="Rose J.K."/>
            <person name="Zamir D."/>
            <person name="Carrari F."/>
            <person name="Giovannoni J.J."/>
            <person name="Weigel D."/>
            <person name="Usadel B."/>
            <person name="Fernie A.R."/>
        </authorList>
    </citation>
    <scope>NUCLEOTIDE SEQUENCE [LARGE SCALE GENOMIC DNA]</scope>
    <source>
        <strain evidence="7">cv. LA0716</strain>
    </source>
</reference>
<evidence type="ECO:0000259" key="6">
    <source>
        <dbReference type="PROSITE" id="PS51925"/>
    </source>
</evidence>
<dbReference type="SMART" id="SM00719">
    <property type="entry name" value="Plus3"/>
    <property type="match status" value="3"/>
</dbReference>
<reference evidence="8" key="2">
    <citation type="submission" date="2025-08" db="UniProtKB">
        <authorList>
            <consortium name="RefSeq"/>
        </authorList>
    </citation>
    <scope>IDENTIFICATION</scope>
</reference>
<proteinExistence type="predicted"/>
<dbReference type="PANTHER" id="PTHR46851:SF10">
    <property type="entry name" value="PLUS3 DOMAIN-CONTAINING PROTEIN"/>
    <property type="match status" value="1"/>
</dbReference>
<dbReference type="GeneID" id="107007277"/>
<dbReference type="PROSITE" id="PS51360">
    <property type="entry name" value="PLUS3"/>
    <property type="match status" value="3"/>
</dbReference>
<protein>
    <submittedName>
        <fullName evidence="8">Uncharacterized protein LOC107007277 isoform X2</fullName>
    </submittedName>
</protein>